<reference evidence="2" key="1">
    <citation type="submission" date="2019-11" db="EMBL/GenBank/DDBJ databases">
        <title>The nuclear and mitochondrial genomes of Frieseomelitta varia - a highly eusocial stingless bee (Meliponini) with a permanently sterile worker caste.</title>
        <authorList>
            <person name="Freitas F.C.P."/>
            <person name="Lourenco A.P."/>
            <person name="Nunes F.M.F."/>
            <person name="Paschoal A.R."/>
            <person name="Abreu F.C.P."/>
            <person name="Barbin F.O."/>
            <person name="Bataglia L."/>
            <person name="Cardoso-Junior C.A.M."/>
            <person name="Cervoni M.S."/>
            <person name="Silva S.R."/>
            <person name="Dalarmi F."/>
            <person name="Del Lama M.A."/>
            <person name="Depintor T.S."/>
            <person name="Ferreira K.M."/>
            <person name="Goria P.S."/>
            <person name="Jaskot M.C."/>
            <person name="Lago D.C."/>
            <person name="Luna-Lucena D."/>
            <person name="Moda L.M."/>
            <person name="Nascimento L."/>
            <person name="Pedrino M."/>
            <person name="Rabico F.O."/>
            <person name="Sanches F.C."/>
            <person name="Santos D.E."/>
            <person name="Santos C.G."/>
            <person name="Vieira J."/>
            <person name="Lopes T.F."/>
            <person name="Barchuk A.R."/>
            <person name="Hartfelder K."/>
            <person name="Simoes Z.L.P."/>
            <person name="Bitondi M.M.G."/>
            <person name="Pinheiro D.G."/>
        </authorList>
    </citation>
    <scope>NUCLEOTIDE SEQUENCE</scope>
    <source>
        <strain evidence="2">USP_RPSP 00005682</strain>
        <tissue evidence="2">Whole individual</tissue>
    </source>
</reference>
<dbReference type="Proteomes" id="UP000655588">
    <property type="component" value="Unassembled WGS sequence"/>
</dbReference>
<name>A0A833VZC3_9HYME</name>
<dbReference type="AlphaFoldDB" id="A0A833VZC3"/>
<keyword evidence="3" id="KW-1185">Reference proteome</keyword>
<comment type="caution">
    <text evidence="2">The sequence shown here is derived from an EMBL/GenBank/DDBJ whole genome shotgun (WGS) entry which is preliminary data.</text>
</comment>
<evidence type="ECO:0000256" key="1">
    <source>
        <dbReference type="SAM" id="SignalP"/>
    </source>
</evidence>
<accession>A0A833VZC3</accession>
<proteinExistence type="predicted"/>
<evidence type="ECO:0000313" key="2">
    <source>
        <dbReference type="EMBL" id="KAF3426074.1"/>
    </source>
</evidence>
<protein>
    <submittedName>
        <fullName evidence="2">Uncharacterized protein</fullName>
    </submittedName>
</protein>
<dbReference type="EMBL" id="WNWW01000343">
    <property type="protein sequence ID" value="KAF3426074.1"/>
    <property type="molecule type" value="Genomic_DNA"/>
</dbReference>
<organism evidence="2 3">
    <name type="scientific">Frieseomelitta varia</name>
    <dbReference type="NCBI Taxonomy" id="561572"/>
    <lineage>
        <taxon>Eukaryota</taxon>
        <taxon>Metazoa</taxon>
        <taxon>Ecdysozoa</taxon>
        <taxon>Arthropoda</taxon>
        <taxon>Hexapoda</taxon>
        <taxon>Insecta</taxon>
        <taxon>Pterygota</taxon>
        <taxon>Neoptera</taxon>
        <taxon>Endopterygota</taxon>
        <taxon>Hymenoptera</taxon>
        <taxon>Apocrita</taxon>
        <taxon>Aculeata</taxon>
        <taxon>Apoidea</taxon>
        <taxon>Anthophila</taxon>
        <taxon>Apidae</taxon>
        <taxon>Frieseomelitta</taxon>
    </lineage>
</organism>
<evidence type="ECO:0000313" key="3">
    <source>
        <dbReference type="Proteomes" id="UP000655588"/>
    </source>
</evidence>
<sequence length="103" mass="12190">MKKINLIIIKFLTTFFIFLEVSDKTVIIMSDRPSNGEYKYQREETVDSKLNIVAKERDEKEHQVDKAGEYVRELLQEKVELDSQKWPNATRLIDQDAFSLRSH</sequence>
<gene>
    <name evidence="2" type="ORF">E2986_13150</name>
</gene>
<feature type="chain" id="PRO_5032506412" evidence="1">
    <location>
        <begin position="25"/>
        <end position="103"/>
    </location>
</feature>
<feature type="signal peptide" evidence="1">
    <location>
        <begin position="1"/>
        <end position="24"/>
    </location>
</feature>
<keyword evidence="1" id="KW-0732">Signal</keyword>